<dbReference type="InterPro" id="IPR029044">
    <property type="entry name" value="Nucleotide-diphossugar_trans"/>
</dbReference>
<dbReference type="PANTHER" id="PTHR46612:SF1">
    <property type="entry name" value="XYLOSIDE XYLOSYLTRANSFERASE 1"/>
    <property type="match status" value="1"/>
</dbReference>
<feature type="transmembrane region" description="Helical" evidence="1">
    <location>
        <begin position="9"/>
        <end position="27"/>
    </location>
</feature>
<keyword evidence="1" id="KW-1133">Transmembrane helix</keyword>
<evidence type="ECO:0000313" key="2">
    <source>
        <dbReference type="RefSeq" id="XP_028151336.1"/>
    </source>
</evidence>
<dbReference type="InParanoid" id="A0A6P7GN63"/>
<dbReference type="RefSeq" id="XP_028151336.1">
    <property type="nucleotide sequence ID" value="XM_028295535.1"/>
</dbReference>
<dbReference type="GO" id="GO:0005789">
    <property type="term" value="C:endoplasmic reticulum membrane"/>
    <property type="evidence" value="ECO:0007669"/>
    <property type="project" value="TreeGrafter"/>
</dbReference>
<gene>
    <name evidence="2" type="primary">LOC114344715</name>
</gene>
<dbReference type="GO" id="GO:0016266">
    <property type="term" value="P:protein O-linked glycosylation via N-acetyl-galactosamine"/>
    <property type="evidence" value="ECO:0007669"/>
    <property type="project" value="TreeGrafter"/>
</dbReference>
<keyword evidence="1" id="KW-0812">Transmembrane</keyword>
<name>A0A6P7GN63_DIAVI</name>
<dbReference type="PANTHER" id="PTHR46612">
    <property type="entry name" value="XYLOSIDE XYLOSYLTRANSFERASE 1"/>
    <property type="match status" value="1"/>
</dbReference>
<dbReference type="InterPro" id="IPR042465">
    <property type="entry name" value="XXLT1"/>
</dbReference>
<reference evidence="2" key="1">
    <citation type="submission" date="2025-08" db="UniProtKB">
        <authorList>
            <consortium name="RefSeq"/>
        </authorList>
    </citation>
    <scope>IDENTIFICATION</scope>
    <source>
        <tissue evidence="2">Whole insect</tissue>
    </source>
</reference>
<accession>A0A6P7GN63</accession>
<sequence>MWKLRTNTFLNICIVVSLLFLFYYALLTQDVIKQRRQLRRNVRKDFGSIKFLPSASKKSKEYNIWLIFTKVTNVSTLSYKFRDLIHNLLNVSSVPLKFNIIVDKVSQGIAENQIADVIYGNKTLVYSFYDIEESAKKIQDIVEVMTPHFSSKPGTYYSDALFYISLGLYRIAPQSQHYAILLDCDLYFKKDISLLFNEFDRFKPGALFGLAPELTPVYRHILHMYKAKHNTTFGEYYHDNNISNDVHPRGFQGYNSGVVLINLAAQRKSLEFPKVISNGTVQAMTSKYRFRGHLGDQDFYTLVGYEYPHLIQTLNCGFNRQLCTWWRDHGYSNIFSNYFKCEHDIVVLHGNCNTRIPK</sequence>
<keyword evidence="1" id="KW-0472">Membrane</keyword>
<organism evidence="2">
    <name type="scientific">Diabrotica virgifera virgifera</name>
    <name type="common">western corn rootworm</name>
    <dbReference type="NCBI Taxonomy" id="50390"/>
    <lineage>
        <taxon>Eukaryota</taxon>
        <taxon>Metazoa</taxon>
        <taxon>Ecdysozoa</taxon>
        <taxon>Arthropoda</taxon>
        <taxon>Hexapoda</taxon>
        <taxon>Insecta</taxon>
        <taxon>Pterygota</taxon>
        <taxon>Neoptera</taxon>
        <taxon>Endopterygota</taxon>
        <taxon>Coleoptera</taxon>
        <taxon>Polyphaga</taxon>
        <taxon>Cucujiformia</taxon>
        <taxon>Chrysomeloidea</taxon>
        <taxon>Chrysomelidae</taxon>
        <taxon>Galerucinae</taxon>
        <taxon>Diabroticina</taxon>
        <taxon>Diabroticites</taxon>
        <taxon>Diabrotica</taxon>
    </lineage>
</organism>
<proteinExistence type="predicted"/>
<dbReference type="SUPFAM" id="SSF53448">
    <property type="entry name" value="Nucleotide-diphospho-sugar transferases"/>
    <property type="match status" value="1"/>
</dbReference>
<evidence type="ECO:0000256" key="1">
    <source>
        <dbReference type="SAM" id="Phobius"/>
    </source>
</evidence>
<dbReference type="FunCoup" id="A0A6P7GN63">
    <property type="interactions" value="482"/>
</dbReference>
<dbReference type="Gene3D" id="3.90.550.10">
    <property type="entry name" value="Spore Coat Polysaccharide Biosynthesis Protein SpsA, Chain A"/>
    <property type="match status" value="1"/>
</dbReference>
<protein>
    <submittedName>
        <fullName evidence="2">Xyloside xylosyltransferase 1</fullName>
    </submittedName>
</protein>
<dbReference type="AlphaFoldDB" id="A0A6P7GN63"/>
<dbReference type="GO" id="GO:0140560">
    <property type="term" value="F:xylosyl alpha-1,3-xylosyltransferase activity"/>
    <property type="evidence" value="ECO:0007669"/>
    <property type="project" value="TreeGrafter"/>
</dbReference>